<dbReference type="SUPFAM" id="SSF52540">
    <property type="entry name" value="P-loop containing nucleoside triphosphate hydrolases"/>
    <property type="match status" value="1"/>
</dbReference>
<keyword evidence="6" id="KW-1185">Reference proteome</keyword>
<feature type="domain" description="ABC transporter" evidence="4">
    <location>
        <begin position="6"/>
        <end position="244"/>
    </location>
</feature>
<dbReference type="Proteomes" id="UP001332192">
    <property type="component" value="Chromosome"/>
</dbReference>
<evidence type="ECO:0000313" key="5">
    <source>
        <dbReference type="EMBL" id="WRP17503.1"/>
    </source>
</evidence>
<name>A0ABZ1BZI0_9FIRM</name>
<dbReference type="InterPro" id="IPR027417">
    <property type="entry name" value="P-loop_NTPase"/>
</dbReference>
<dbReference type="RefSeq" id="WP_324716773.1">
    <property type="nucleotide sequence ID" value="NZ_CP141615.1"/>
</dbReference>
<dbReference type="InterPro" id="IPR017911">
    <property type="entry name" value="MacB-like_ATP-bd"/>
</dbReference>
<evidence type="ECO:0000256" key="3">
    <source>
        <dbReference type="ARBA" id="ARBA00022840"/>
    </source>
</evidence>
<organism evidence="5 6">
    <name type="scientific">Carboxydichorda subterranea</name>
    <dbReference type="NCBI Taxonomy" id="3109565"/>
    <lineage>
        <taxon>Bacteria</taxon>
        <taxon>Bacillati</taxon>
        <taxon>Bacillota</taxon>
        <taxon>Limnochordia</taxon>
        <taxon>Limnochordales</taxon>
        <taxon>Geochordaceae</taxon>
        <taxon>Carboxydichorda</taxon>
    </lineage>
</organism>
<accession>A0ABZ1BZI0</accession>
<dbReference type="PROSITE" id="PS00211">
    <property type="entry name" value="ABC_TRANSPORTER_1"/>
    <property type="match status" value="1"/>
</dbReference>
<keyword evidence="1" id="KW-0813">Transport</keyword>
<dbReference type="GO" id="GO:0005524">
    <property type="term" value="F:ATP binding"/>
    <property type="evidence" value="ECO:0007669"/>
    <property type="project" value="UniProtKB-KW"/>
</dbReference>
<dbReference type="PANTHER" id="PTHR24220">
    <property type="entry name" value="IMPORT ATP-BINDING PROTEIN"/>
    <property type="match status" value="1"/>
</dbReference>
<dbReference type="InterPro" id="IPR003593">
    <property type="entry name" value="AAA+_ATPase"/>
</dbReference>
<dbReference type="Gene3D" id="3.40.50.300">
    <property type="entry name" value="P-loop containing nucleotide triphosphate hydrolases"/>
    <property type="match status" value="1"/>
</dbReference>
<reference evidence="5 6" key="1">
    <citation type="journal article" date="2024" name="Front. Microbiol.">
        <title>Novel thermophilic genera Geochorda gen. nov. and Carboxydochorda gen. nov. from the deep terrestrial subsurface reveal the ecophysiological diversity in the class Limnochordia.</title>
        <authorList>
            <person name="Karnachuk O.V."/>
            <person name="Lukina A.P."/>
            <person name="Avakyan M.R."/>
            <person name="Kadnikov V.V."/>
            <person name="Begmatov S."/>
            <person name="Beletsky A.V."/>
            <person name="Vlasova K.G."/>
            <person name="Novikov A.A."/>
            <person name="Shcherbakova V.A."/>
            <person name="Mardanov A.V."/>
            <person name="Ravin N.V."/>
        </authorList>
    </citation>
    <scope>NUCLEOTIDE SEQUENCE [LARGE SCALE GENOMIC DNA]</scope>
    <source>
        <strain evidence="5 6">L945</strain>
    </source>
</reference>
<dbReference type="EMBL" id="CP141615">
    <property type="protein sequence ID" value="WRP17503.1"/>
    <property type="molecule type" value="Genomic_DNA"/>
</dbReference>
<gene>
    <name evidence="5" type="ORF">U7230_00345</name>
</gene>
<protein>
    <submittedName>
        <fullName evidence="5">ABC transporter ATP-binding protein</fullName>
    </submittedName>
</protein>
<dbReference type="Pfam" id="PF00005">
    <property type="entry name" value="ABC_tran"/>
    <property type="match status" value="1"/>
</dbReference>
<keyword evidence="2" id="KW-0547">Nucleotide-binding</keyword>
<evidence type="ECO:0000313" key="6">
    <source>
        <dbReference type="Proteomes" id="UP001332192"/>
    </source>
</evidence>
<sequence>MSSFVFQLVDVTKTYGRGESAVQALRGVSLTIGPGEFVAVTGRSGSGKSTLLHLMGCLDRPTAGHLFLEGQDVARLSEPELARIRNRRIGFVFQQFHLMARDTVLRNVEWPLIYAGVGARERRARALAVLERLGMQHRLRHLPSQLSGGERQRVAIARALVSDPAVILADEPTGNLDSANGAQILSILEDLNRDGRTVVIITHDPGVARRTRRILHMQDGTIIADGPSVPEVAASEVAAPGAATPRNEGVTRP</sequence>
<dbReference type="CDD" id="cd03255">
    <property type="entry name" value="ABC_MJ0796_LolCDE_FtsE"/>
    <property type="match status" value="1"/>
</dbReference>
<proteinExistence type="predicted"/>
<evidence type="ECO:0000259" key="4">
    <source>
        <dbReference type="PROSITE" id="PS50893"/>
    </source>
</evidence>
<dbReference type="PROSITE" id="PS50893">
    <property type="entry name" value="ABC_TRANSPORTER_2"/>
    <property type="match status" value="1"/>
</dbReference>
<dbReference type="PANTHER" id="PTHR24220:SF86">
    <property type="entry name" value="ABC TRANSPORTER ABCH.1"/>
    <property type="match status" value="1"/>
</dbReference>
<dbReference type="SMART" id="SM00382">
    <property type="entry name" value="AAA"/>
    <property type="match status" value="1"/>
</dbReference>
<keyword evidence="3 5" id="KW-0067">ATP-binding</keyword>
<evidence type="ECO:0000256" key="1">
    <source>
        <dbReference type="ARBA" id="ARBA00022448"/>
    </source>
</evidence>
<dbReference type="InterPro" id="IPR003439">
    <property type="entry name" value="ABC_transporter-like_ATP-bd"/>
</dbReference>
<evidence type="ECO:0000256" key="2">
    <source>
        <dbReference type="ARBA" id="ARBA00022741"/>
    </source>
</evidence>
<dbReference type="InterPro" id="IPR017871">
    <property type="entry name" value="ABC_transporter-like_CS"/>
</dbReference>
<dbReference type="InterPro" id="IPR015854">
    <property type="entry name" value="ABC_transpr_LolD-like"/>
</dbReference>